<keyword evidence="1" id="KW-0805">Transcription regulation</keyword>
<evidence type="ECO:0000259" key="5">
    <source>
        <dbReference type="PROSITE" id="PS50932"/>
    </source>
</evidence>
<feature type="compositionally biased region" description="Low complexity" evidence="4">
    <location>
        <begin position="1"/>
        <end position="14"/>
    </location>
</feature>
<dbReference type="InterPro" id="IPR010982">
    <property type="entry name" value="Lambda_DNA-bd_dom_sf"/>
</dbReference>
<dbReference type="InterPro" id="IPR000843">
    <property type="entry name" value="HTH_LacI"/>
</dbReference>
<evidence type="ECO:0000256" key="3">
    <source>
        <dbReference type="ARBA" id="ARBA00023163"/>
    </source>
</evidence>
<keyword evidence="7" id="KW-1185">Reference proteome</keyword>
<evidence type="ECO:0000256" key="2">
    <source>
        <dbReference type="ARBA" id="ARBA00023125"/>
    </source>
</evidence>
<feature type="region of interest" description="Disordered" evidence="4">
    <location>
        <begin position="1"/>
        <end position="44"/>
    </location>
</feature>
<dbReference type="SUPFAM" id="SSF53822">
    <property type="entry name" value="Periplasmic binding protein-like I"/>
    <property type="match status" value="1"/>
</dbReference>
<dbReference type="SUPFAM" id="SSF47413">
    <property type="entry name" value="lambda repressor-like DNA-binding domains"/>
    <property type="match status" value="1"/>
</dbReference>
<accession>A0ABP8PKR3</accession>
<name>A0ABP8PKR3_9MICO</name>
<dbReference type="PANTHER" id="PTHR30146">
    <property type="entry name" value="LACI-RELATED TRANSCRIPTIONAL REPRESSOR"/>
    <property type="match status" value="1"/>
</dbReference>
<dbReference type="RefSeq" id="WP_345187542.1">
    <property type="nucleotide sequence ID" value="NZ_BAABGP010000018.1"/>
</dbReference>
<feature type="domain" description="HTH lacI-type" evidence="5">
    <location>
        <begin position="47"/>
        <end position="102"/>
    </location>
</feature>
<keyword evidence="2 6" id="KW-0238">DNA-binding</keyword>
<reference evidence="7" key="1">
    <citation type="journal article" date="2019" name="Int. J. Syst. Evol. Microbiol.">
        <title>The Global Catalogue of Microorganisms (GCM) 10K type strain sequencing project: providing services to taxonomists for standard genome sequencing and annotation.</title>
        <authorList>
            <consortium name="The Broad Institute Genomics Platform"/>
            <consortium name="The Broad Institute Genome Sequencing Center for Infectious Disease"/>
            <person name="Wu L."/>
            <person name="Ma J."/>
        </authorList>
    </citation>
    <scope>NUCLEOTIDE SEQUENCE [LARGE SCALE GENOMIC DNA]</scope>
    <source>
        <strain evidence="7">JCM 17839</strain>
    </source>
</reference>
<evidence type="ECO:0000256" key="1">
    <source>
        <dbReference type="ARBA" id="ARBA00023015"/>
    </source>
</evidence>
<dbReference type="Proteomes" id="UP001500731">
    <property type="component" value="Unassembled WGS sequence"/>
</dbReference>
<dbReference type="SMART" id="SM00354">
    <property type="entry name" value="HTH_LACI"/>
    <property type="match status" value="1"/>
</dbReference>
<feature type="compositionally biased region" description="Low complexity" evidence="4">
    <location>
        <begin position="23"/>
        <end position="34"/>
    </location>
</feature>
<gene>
    <name evidence="6" type="ORF">GCM10023171_25520</name>
</gene>
<dbReference type="Pfam" id="PF13377">
    <property type="entry name" value="Peripla_BP_3"/>
    <property type="match status" value="1"/>
</dbReference>
<dbReference type="Pfam" id="PF00356">
    <property type="entry name" value="LacI"/>
    <property type="match status" value="1"/>
</dbReference>
<dbReference type="Gene3D" id="3.40.50.2300">
    <property type="match status" value="2"/>
</dbReference>
<dbReference type="PANTHER" id="PTHR30146:SF109">
    <property type="entry name" value="HTH-TYPE TRANSCRIPTIONAL REGULATOR GALS"/>
    <property type="match status" value="1"/>
</dbReference>
<evidence type="ECO:0000256" key="4">
    <source>
        <dbReference type="SAM" id="MobiDB-lite"/>
    </source>
</evidence>
<keyword evidence="3" id="KW-0804">Transcription</keyword>
<protein>
    <submittedName>
        <fullName evidence="6">LacI family DNA-binding transcriptional regulator</fullName>
    </submittedName>
</protein>
<organism evidence="6 7">
    <name type="scientific">Microbacterium panaciterrae</name>
    <dbReference type="NCBI Taxonomy" id="985759"/>
    <lineage>
        <taxon>Bacteria</taxon>
        <taxon>Bacillati</taxon>
        <taxon>Actinomycetota</taxon>
        <taxon>Actinomycetes</taxon>
        <taxon>Micrococcales</taxon>
        <taxon>Microbacteriaceae</taxon>
        <taxon>Microbacterium</taxon>
    </lineage>
</organism>
<dbReference type="CDD" id="cd01392">
    <property type="entry name" value="HTH_LacI"/>
    <property type="match status" value="1"/>
</dbReference>
<dbReference type="Gene3D" id="1.10.260.40">
    <property type="entry name" value="lambda repressor-like DNA-binding domains"/>
    <property type="match status" value="1"/>
</dbReference>
<dbReference type="CDD" id="cd06267">
    <property type="entry name" value="PBP1_LacI_sugar_binding-like"/>
    <property type="match status" value="1"/>
</dbReference>
<evidence type="ECO:0000313" key="7">
    <source>
        <dbReference type="Proteomes" id="UP001500731"/>
    </source>
</evidence>
<sequence length="387" mass="39871">MNPESLSPAEPAAATGASSRAEPTAATRDAAPTDPTTPPASPFPHAATLHDVARDAGVSLATASRVLNGSERKVAEAFRERVERAAEALGYTPNMSAQATARGRSPIIALLVADIADPYFGQIAAGVARGADERGLVVTISITERDQDRENRILRALRGQRPQGLILAASRADRSDDTGVAGSAPSELEAFERYGGRVVAFGDRPDVGGEGRGARSIVIDNAGGAEALGRRMAALGYRTAIGIGAAEGVRTSDDRLGGFARGFVAGGGTVARIHRGDFRRESGASAMTEALAEGVEPGTLVFGMSDVVALGAISAIRAAGRQVGTDIAVCGFDDVSASSDVSPSLTTVRVPLNEAGYQAFRAVVDEDWTQDPLPVEVIVRDSTPGVA</sequence>
<dbReference type="PROSITE" id="PS00356">
    <property type="entry name" value="HTH_LACI_1"/>
    <property type="match status" value="1"/>
</dbReference>
<dbReference type="PROSITE" id="PS50932">
    <property type="entry name" value="HTH_LACI_2"/>
    <property type="match status" value="1"/>
</dbReference>
<dbReference type="InterPro" id="IPR046335">
    <property type="entry name" value="LacI/GalR-like_sensor"/>
</dbReference>
<dbReference type="GO" id="GO:0003677">
    <property type="term" value="F:DNA binding"/>
    <property type="evidence" value="ECO:0007669"/>
    <property type="project" value="UniProtKB-KW"/>
</dbReference>
<dbReference type="EMBL" id="BAABGP010000018">
    <property type="protein sequence ID" value="GAA4487592.1"/>
    <property type="molecule type" value="Genomic_DNA"/>
</dbReference>
<comment type="caution">
    <text evidence="6">The sequence shown here is derived from an EMBL/GenBank/DDBJ whole genome shotgun (WGS) entry which is preliminary data.</text>
</comment>
<proteinExistence type="predicted"/>
<evidence type="ECO:0000313" key="6">
    <source>
        <dbReference type="EMBL" id="GAA4487592.1"/>
    </source>
</evidence>
<dbReference type="InterPro" id="IPR028082">
    <property type="entry name" value="Peripla_BP_I"/>
</dbReference>
<dbReference type="PRINTS" id="PR00036">
    <property type="entry name" value="HTHLACI"/>
</dbReference>